<name>A0A6P0C5B0_9RHOB</name>
<dbReference type="InterPro" id="IPR009506">
    <property type="entry name" value="YjiS-like"/>
</dbReference>
<sequence>MTAMDVWRSRQQLNSLEPHMLEDIGIAAKNAKSEASRPIWDVPAHWLK</sequence>
<gene>
    <name evidence="2" type="ORF">GV827_02895</name>
</gene>
<comment type="caution">
    <text evidence="2">The sequence shown here is derived from an EMBL/GenBank/DDBJ whole genome shotgun (WGS) entry which is preliminary data.</text>
</comment>
<evidence type="ECO:0000313" key="3">
    <source>
        <dbReference type="Proteomes" id="UP000468591"/>
    </source>
</evidence>
<organism evidence="2 3">
    <name type="scientific">Sulfitobacter sediminilitoris</name>
    <dbReference type="NCBI Taxonomy" id="2698830"/>
    <lineage>
        <taxon>Bacteria</taxon>
        <taxon>Pseudomonadati</taxon>
        <taxon>Pseudomonadota</taxon>
        <taxon>Alphaproteobacteria</taxon>
        <taxon>Rhodobacterales</taxon>
        <taxon>Roseobacteraceae</taxon>
        <taxon>Sulfitobacter</taxon>
    </lineage>
</organism>
<dbReference type="EMBL" id="JAABNT010000001">
    <property type="protein sequence ID" value="NEK21349.1"/>
    <property type="molecule type" value="Genomic_DNA"/>
</dbReference>
<accession>A0A6P0C5B0</accession>
<feature type="domain" description="YjiS-like" evidence="1">
    <location>
        <begin position="7"/>
        <end position="26"/>
    </location>
</feature>
<protein>
    <submittedName>
        <fullName evidence="2">DUF1127 domain-containing protein</fullName>
    </submittedName>
</protein>
<evidence type="ECO:0000259" key="1">
    <source>
        <dbReference type="Pfam" id="PF06568"/>
    </source>
</evidence>
<dbReference type="AlphaFoldDB" id="A0A6P0C5B0"/>
<proteinExistence type="predicted"/>
<keyword evidence="3" id="KW-1185">Reference proteome</keyword>
<dbReference type="Pfam" id="PF06568">
    <property type="entry name" value="YjiS-like"/>
    <property type="match status" value="1"/>
</dbReference>
<reference evidence="2 3" key="1">
    <citation type="submission" date="2020-01" db="EMBL/GenBank/DDBJ databases">
        <title>Sulfitobacter sediminilitoris sp. nov., isolated from a tidal flat.</title>
        <authorList>
            <person name="Park S."/>
            <person name="Yoon J.-H."/>
        </authorList>
    </citation>
    <scope>NUCLEOTIDE SEQUENCE [LARGE SCALE GENOMIC DNA]</scope>
    <source>
        <strain evidence="2 3">JBTF-M27</strain>
    </source>
</reference>
<dbReference type="Proteomes" id="UP000468591">
    <property type="component" value="Unassembled WGS sequence"/>
</dbReference>
<evidence type="ECO:0000313" key="2">
    <source>
        <dbReference type="EMBL" id="NEK21349.1"/>
    </source>
</evidence>